<keyword evidence="8" id="KW-1185">Reference proteome</keyword>
<dbReference type="Pfam" id="PF07679">
    <property type="entry name" value="I-set"/>
    <property type="match status" value="3"/>
</dbReference>
<dbReference type="PROSITE" id="PS50853">
    <property type="entry name" value="FN3"/>
    <property type="match status" value="3"/>
</dbReference>
<feature type="region of interest" description="Disordered" evidence="4">
    <location>
        <begin position="762"/>
        <end position="788"/>
    </location>
</feature>
<dbReference type="GO" id="GO:0030154">
    <property type="term" value="P:cell differentiation"/>
    <property type="evidence" value="ECO:0007669"/>
    <property type="project" value="UniProtKB-ARBA"/>
</dbReference>
<dbReference type="InterPro" id="IPR003599">
    <property type="entry name" value="Ig_sub"/>
</dbReference>
<reference evidence="7 8" key="1">
    <citation type="submission" date="2013-11" db="EMBL/GenBank/DDBJ databases">
        <title>Genome sequencing of Stegodyphus mimosarum.</title>
        <authorList>
            <person name="Bechsgaard J."/>
        </authorList>
    </citation>
    <scope>NUCLEOTIDE SEQUENCE [LARGE SCALE GENOMIC DNA]</scope>
</reference>
<dbReference type="SUPFAM" id="SSF48726">
    <property type="entry name" value="Immunoglobulin"/>
    <property type="match status" value="3"/>
</dbReference>
<organism evidence="7 8">
    <name type="scientific">Stegodyphus mimosarum</name>
    <name type="common">African social velvet spider</name>
    <dbReference type="NCBI Taxonomy" id="407821"/>
    <lineage>
        <taxon>Eukaryota</taxon>
        <taxon>Metazoa</taxon>
        <taxon>Ecdysozoa</taxon>
        <taxon>Arthropoda</taxon>
        <taxon>Chelicerata</taxon>
        <taxon>Arachnida</taxon>
        <taxon>Araneae</taxon>
        <taxon>Araneomorphae</taxon>
        <taxon>Entelegynae</taxon>
        <taxon>Eresoidea</taxon>
        <taxon>Eresidae</taxon>
        <taxon>Stegodyphus</taxon>
    </lineage>
</organism>
<evidence type="ECO:0000256" key="3">
    <source>
        <dbReference type="ARBA" id="ARBA00023319"/>
    </source>
</evidence>
<dbReference type="InterPro" id="IPR036116">
    <property type="entry name" value="FN3_sf"/>
</dbReference>
<evidence type="ECO:0000256" key="1">
    <source>
        <dbReference type="ARBA" id="ARBA00022737"/>
    </source>
</evidence>
<dbReference type="OMA" id="WTSCTLA"/>
<evidence type="ECO:0000313" key="7">
    <source>
        <dbReference type="EMBL" id="KFM78021.1"/>
    </source>
</evidence>
<dbReference type="FunFam" id="2.60.40.10:FF:000031">
    <property type="entry name" value="Myosin-binding protein C, slow type"/>
    <property type="match status" value="1"/>
</dbReference>
<accession>A0A087UKY2</accession>
<sequence>MDVRKMYIWSEGQQTECTVNGLQTSHIYQFRVYAKNEAGRSEGLLNKTLVRVKAMSKKPPQPSPPTIEVVDDDSVLLRWTVPSGFEKLSYIVERFEPKSDLWLQCNRKVITDNEFLVSGLHTNKEYKFRISSENEQGLSLPSKESELVILKGSKGEVPVVIFHLTDICISEGEDAFFHCKYTGTSPIQVTWWKDNIRVREGFSVMEGESTLKLQGIDDDYSIRCELRNEWGKASTEAKIQIMTAPKMMMPLSYKEGLTYETGDTLRLKISYSGTPTPTISWLFNGKIRETDERCDVSLLPDVVQIQIREICRKDAGLYTFVASNKIGEDTVVVPVIVLGPPDPPAGQPILELLEGSQAKLSWEPPSHDGGSSLFSYIIEKRMFESDEWIQLFTTHRTAVTLEDVSDIEDCVFRVRTSNIYGISAPSQPSQLFNSRELFTLYSEPITQSDFQNSSLCDKSSNAVSNNETQNIFAESTMLTKNDNALENMSHTVAPSETSELTKDLRETDSHSFLSTPECNQDLQRYDDKRLTCIIPYDACMESHNVFPEHSPSMDAELLNIERTDIIYNKSESRQFYNIQSTAETLDLAKERKYFSKTTADNPSGRIEDNPDVSEILIHIPSYSQSEIHIHHTDDLRMHEPECSYTSEQDCDSVTRKLYDNDLQQLNCTRVNVGSMHCPYVGVLQLDFQSSLVLIYQKNLNIIHVFSFDRNGTILSYTNVSWQETDLSFNPCLRPENLFNLLSTFRIPEIANKALKAMMPLGSEKTEKEEVTSSKTDFSSKQPTSWSEEKRETKFPQLVSCSSFGKSISLYTKSKKKRSVNILDEADDEEDDEHSSFLCTLKKEYECFLEGDHIGSISSEFNSEEVIDQIRAEELTEVNANDWVYQVSPFSIPMEETVFQESAEDFSCLEFKPQEIENDKFNLQEKSVKELLDFTEEVERSFAEKAHQIESLENILKEQLSTLEQDLKVVHEMHENLINNNTIPTSEGFLEEDVEEDGINDENSIKFNLTEQYVEGDNIPCEDQTEFESDFLSPSQFETEKEEYAPRVLVHLQNRIVQTGYRTRFYCLISSNPDPQIMWMKNEKPLPQSSRLINGSLVDSGQYLDIYNAKTSDSGQYACVASNCRGSAQTQAYLQVMGVREFSPEPPNFLKSPQDISVSSGNTVTLEWKISGTPIPNVMW</sequence>
<feature type="non-terminal residue" evidence="7">
    <location>
        <position position="1179"/>
    </location>
</feature>
<feature type="domain" description="Ig-like" evidence="5">
    <location>
        <begin position="245"/>
        <end position="332"/>
    </location>
</feature>
<dbReference type="AlphaFoldDB" id="A0A087UKY2"/>
<feature type="domain" description="Ig-like" evidence="5">
    <location>
        <begin position="1146"/>
        <end position="1179"/>
    </location>
</feature>
<dbReference type="InterPro" id="IPR003598">
    <property type="entry name" value="Ig_sub2"/>
</dbReference>
<dbReference type="PANTHER" id="PTHR13817">
    <property type="entry name" value="TITIN"/>
    <property type="match status" value="1"/>
</dbReference>
<dbReference type="InterPro" id="IPR013783">
    <property type="entry name" value="Ig-like_fold"/>
</dbReference>
<protein>
    <submittedName>
        <fullName evidence="7">Titin</fullName>
    </submittedName>
</protein>
<dbReference type="PANTHER" id="PTHR13817:SF73">
    <property type="entry name" value="FIBRONECTIN TYPE-III DOMAIN-CONTAINING PROTEIN"/>
    <property type="match status" value="1"/>
</dbReference>
<feature type="domain" description="Ig-like" evidence="5">
    <location>
        <begin position="1045"/>
        <end position="1134"/>
    </location>
</feature>
<evidence type="ECO:0000256" key="2">
    <source>
        <dbReference type="ARBA" id="ARBA00023157"/>
    </source>
</evidence>
<feature type="domain" description="Ig-like" evidence="5">
    <location>
        <begin position="158"/>
        <end position="240"/>
    </location>
</feature>
<dbReference type="Proteomes" id="UP000054359">
    <property type="component" value="Unassembled WGS sequence"/>
</dbReference>
<dbReference type="InterPro" id="IPR050964">
    <property type="entry name" value="Striated_Muscle_Regulatory"/>
</dbReference>
<evidence type="ECO:0000256" key="4">
    <source>
        <dbReference type="SAM" id="MobiDB-lite"/>
    </source>
</evidence>
<dbReference type="CDD" id="cd00063">
    <property type="entry name" value="FN3"/>
    <property type="match status" value="3"/>
</dbReference>
<evidence type="ECO:0000259" key="6">
    <source>
        <dbReference type="PROSITE" id="PS50853"/>
    </source>
</evidence>
<dbReference type="InterPro" id="IPR036179">
    <property type="entry name" value="Ig-like_dom_sf"/>
</dbReference>
<keyword evidence="2" id="KW-1015">Disulfide bond</keyword>
<name>A0A087UKY2_STEMI</name>
<keyword evidence="1" id="KW-0677">Repeat</keyword>
<proteinExistence type="predicted"/>
<dbReference type="SUPFAM" id="SSF49265">
    <property type="entry name" value="Fibronectin type III"/>
    <property type="match status" value="2"/>
</dbReference>
<feature type="domain" description="Fibronectin type-III" evidence="6">
    <location>
        <begin position="1"/>
        <end position="55"/>
    </location>
</feature>
<dbReference type="Gene3D" id="2.60.40.10">
    <property type="entry name" value="Immunoglobulins"/>
    <property type="match status" value="7"/>
</dbReference>
<dbReference type="GO" id="GO:0009653">
    <property type="term" value="P:anatomical structure morphogenesis"/>
    <property type="evidence" value="ECO:0007669"/>
    <property type="project" value="UniProtKB-ARBA"/>
</dbReference>
<dbReference type="EMBL" id="KK120316">
    <property type="protein sequence ID" value="KFM78021.1"/>
    <property type="molecule type" value="Genomic_DNA"/>
</dbReference>
<evidence type="ECO:0000313" key="8">
    <source>
        <dbReference type="Proteomes" id="UP000054359"/>
    </source>
</evidence>
<dbReference type="FunFam" id="2.60.40.10:FF:000032">
    <property type="entry name" value="palladin isoform X1"/>
    <property type="match status" value="1"/>
</dbReference>
<dbReference type="SMART" id="SM00409">
    <property type="entry name" value="IG"/>
    <property type="match status" value="3"/>
</dbReference>
<dbReference type="STRING" id="407821.A0A087UKY2"/>
<gene>
    <name evidence="7" type="ORF">X975_05444</name>
</gene>
<dbReference type="InterPro" id="IPR007110">
    <property type="entry name" value="Ig-like_dom"/>
</dbReference>
<dbReference type="OrthoDB" id="6426872at2759"/>
<feature type="compositionally biased region" description="Polar residues" evidence="4">
    <location>
        <begin position="776"/>
        <end position="785"/>
    </location>
</feature>
<dbReference type="InterPro" id="IPR013098">
    <property type="entry name" value="Ig_I-set"/>
</dbReference>
<dbReference type="SMART" id="SM00060">
    <property type="entry name" value="FN3"/>
    <property type="match status" value="2"/>
</dbReference>
<evidence type="ECO:0000259" key="5">
    <source>
        <dbReference type="PROSITE" id="PS50835"/>
    </source>
</evidence>
<dbReference type="SMART" id="SM00408">
    <property type="entry name" value="IGc2"/>
    <property type="match status" value="3"/>
</dbReference>
<dbReference type="InterPro" id="IPR003961">
    <property type="entry name" value="FN3_dom"/>
</dbReference>
<feature type="domain" description="Fibronectin type-III" evidence="6">
    <location>
        <begin position="61"/>
        <end position="152"/>
    </location>
</feature>
<dbReference type="PROSITE" id="PS50835">
    <property type="entry name" value="IG_LIKE"/>
    <property type="match status" value="4"/>
</dbReference>
<feature type="domain" description="Fibronectin type-III" evidence="6">
    <location>
        <begin position="340"/>
        <end position="437"/>
    </location>
</feature>
<dbReference type="Pfam" id="PF00041">
    <property type="entry name" value="fn3"/>
    <property type="match status" value="1"/>
</dbReference>
<keyword evidence="3" id="KW-0393">Immunoglobulin domain</keyword>